<keyword evidence="8 10" id="KW-0333">Golgi apparatus</keyword>
<evidence type="ECO:0000313" key="11">
    <source>
        <dbReference type="EMBL" id="ORC86781.1"/>
    </source>
</evidence>
<dbReference type="Proteomes" id="UP000192257">
    <property type="component" value="Unassembled WGS sequence"/>
</dbReference>
<dbReference type="GO" id="GO:0016758">
    <property type="term" value="F:hexosyltransferase activity"/>
    <property type="evidence" value="ECO:0007669"/>
    <property type="project" value="InterPro"/>
</dbReference>
<keyword evidence="12" id="KW-1185">Reference proteome</keyword>
<proteinExistence type="inferred from homology"/>
<evidence type="ECO:0000256" key="1">
    <source>
        <dbReference type="ARBA" id="ARBA00004323"/>
    </source>
</evidence>
<sequence length="375" mass="43240">MVTPSPRKVVIVTSLCLVILVLQAFIGHRYYDARTAVTSSGYPSDTSLNVTAAVKPHSPDVTADNESLRYIPHSTIQTWRERDYLIVFGIPSVDIDERRRRRYLQRTTCWQFSGVARRANNFTGAMLVLYVLARHPSHGYKYSESLLEETDEYHDVVTLPMNDALPTTNKTIGGGGFWGTEAEISMSRKTYFWFELALRVFPNVNYISKGDDDMFLRVPQFLADLRTLPRRGTYWGRFWTEKNKPFSHASGYCMTLGKDNAEQFVSYTPLQRLVYTPYSKEEEAKFFSLNMQHEDMMVGYVLHKVMGNNITFVSEPPCRFHDIRGYYGRNVTSSSVVMHHIKEKDYEKLMNIFGNDTAPPAKAYKVINNRIEFEC</sequence>
<dbReference type="VEuPathDB" id="TriTrypDB:TM35_000262330"/>
<protein>
    <recommendedName>
        <fullName evidence="10">Hexosyltransferase</fullName>
        <ecNumber evidence="10">2.4.1.-</ecNumber>
    </recommendedName>
</protein>
<evidence type="ECO:0000256" key="7">
    <source>
        <dbReference type="ARBA" id="ARBA00022989"/>
    </source>
</evidence>
<dbReference type="AlphaFoldDB" id="A0A1X0NQ97"/>
<dbReference type="InterPro" id="IPR002659">
    <property type="entry name" value="Glyco_trans_31"/>
</dbReference>
<keyword evidence="4 11" id="KW-0808">Transferase</keyword>
<keyword evidence="6" id="KW-0735">Signal-anchor</keyword>
<comment type="caution">
    <text evidence="11">The sequence shown here is derived from an EMBL/GenBank/DDBJ whole genome shotgun (WGS) entry which is preliminary data.</text>
</comment>
<keyword evidence="3 10" id="KW-0328">Glycosyltransferase</keyword>
<evidence type="ECO:0000256" key="3">
    <source>
        <dbReference type="ARBA" id="ARBA00022676"/>
    </source>
</evidence>
<name>A0A1X0NQ97_9TRYP</name>
<organism evidence="11 12">
    <name type="scientific">Trypanosoma theileri</name>
    <dbReference type="NCBI Taxonomy" id="67003"/>
    <lineage>
        <taxon>Eukaryota</taxon>
        <taxon>Discoba</taxon>
        <taxon>Euglenozoa</taxon>
        <taxon>Kinetoplastea</taxon>
        <taxon>Metakinetoplastina</taxon>
        <taxon>Trypanosomatida</taxon>
        <taxon>Trypanosomatidae</taxon>
        <taxon>Trypanosoma</taxon>
    </lineage>
</organism>
<evidence type="ECO:0000313" key="12">
    <source>
        <dbReference type="Proteomes" id="UP000192257"/>
    </source>
</evidence>
<keyword evidence="9" id="KW-0472">Membrane</keyword>
<evidence type="ECO:0000256" key="9">
    <source>
        <dbReference type="ARBA" id="ARBA00023136"/>
    </source>
</evidence>
<dbReference type="PANTHER" id="PTHR11214">
    <property type="entry name" value="BETA-1,3-N-ACETYLGLUCOSAMINYLTRANSFERASE"/>
    <property type="match status" value="1"/>
</dbReference>
<dbReference type="PANTHER" id="PTHR11214:SF351">
    <property type="entry name" value="BETA-1,3-GALACTOSYLTRANSFERASE PVG3"/>
    <property type="match status" value="1"/>
</dbReference>
<accession>A0A1X0NQ97</accession>
<gene>
    <name evidence="11" type="ORF">TM35_000262330</name>
</gene>
<evidence type="ECO:0000256" key="4">
    <source>
        <dbReference type="ARBA" id="ARBA00022679"/>
    </source>
</evidence>
<dbReference type="EMBL" id="NBCO01000026">
    <property type="protein sequence ID" value="ORC86781.1"/>
    <property type="molecule type" value="Genomic_DNA"/>
</dbReference>
<dbReference type="Gene3D" id="3.90.550.50">
    <property type="match status" value="1"/>
</dbReference>
<evidence type="ECO:0000256" key="5">
    <source>
        <dbReference type="ARBA" id="ARBA00022692"/>
    </source>
</evidence>
<keyword evidence="5" id="KW-0812">Transmembrane</keyword>
<evidence type="ECO:0000256" key="8">
    <source>
        <dbReference type="ARBA" id="ARBA00023034"/>
    </source>
</evidence>
<evidence type="ECO:0000256" key="2">
    <source>
        <dbReference type="ARBA" id="ARBA00008661"/>
    </source>
</evidence>
<comment type="subcellular location">
    <subcellularLocation>
        <location evidence="1 10">Golgi apparatus membrane</location>
        <topology evidence="1 10">Single-pass type II membrane protein</topology>
    </subcellularLocation>
</comment>
<dbReference type="GO" id="GO:0000139">
    <property type="term" value="C:Golgi membrane"/>
    <property type="evidence" value="ECO:0007669"/>
    <property type="project" value="UniProtKB-SubCell"/>
</dbReference>
<dbReference type="EC" id="2.4.1.-" evidence="10"/>
<comment type="similarity">
    <text evidence="2 10">Belongs to the glycosyltransferase 31 family.</text>
</comment>
<dbReference type="OrthoDB" id="250117at2759"/>
<dbReference type="GeneID" id="39987750"/>
<dbReference type="RefSeq" id="XP_028880847.1">
    <property type="nucleotide sequence ID" value="XM_029027970.1"/>
</dbReference>
<evidence type="ECO:0000256" key="10">
    <source>
        <dbReference type="RuleBase" id="RU363063"/>
    </source>
</evidence>
<evidence type="ECO:0000256" key="6">
    <source>
        <dbReference type="ARBA" id="ARBA00022968"/>
    </source>
</evidence>
<reference evidence="11 12" key="1">
    <citation type="submission" date="2017-03" db="EMBL/GenBank/DDBJ databases">
        <title>An alternative strategy for trypanosome survival in the mammalian bloodstream revealed through genome and transcriptome analysis of the ubiquitous bovine parasite Trypanosoma (Megatrypanum) theileri.</title>
        <authorList>
            <person name="Kelly S."/>
            <person name="Ivens A."/>
            <person name="Mott A."/>
            <person name="O'Neill E."/>
            <person name="Emms D."/>
            <person name="Macleod O."/>
            <person name="Voorheis P."/>
            <person name="Matthews J."/>
            <person name="Matthews K."/>
            <person name="Carrington M."/>
        </authorList>
    </citation>
    <scope>NUCLEOTIDE SEQUENCE [LARGE SCALE GENOMIC DNA]</scope>
    <source>
        <strain evidence="11">Edinburgh</strain>
    </source>
</reference>
<keyword evidence="7" id="KW-1133">Transmembrane helix</keyword>